<evidence type="ECO:0000313" key="3">
    <source>
        <dbReference type="EMBL" id="SGY88634.1"/>
    </source>
</evidence>
<gene>
    <name evidence="2" type="primary">BQ5605_C015g07716</name>
    <name evidence="3" type="synonym">BQ5605_C136g13398</name>
    <name evidence="2" type="ORF">BQ5605_C015G07716</name>
    <name evidence="3" type="ORF">BQ5605_C136G13398</name>
</gene>
<dbReference type="EMBL" id="FQNC01000052">
    <property type="protein sequence ID" value="SGY88634.1"/>
    <property type="molecule type" value="Genomic_DNA"/>
</dbReference>
<dbReference type="PANTHER" id="PTHR23274:SF51">
    <property type="entry name" value="OS03G0423850 PROTEIN"/>
    <property type="match status" value="1"/>
</dbReference>
<dbReference type="GO" id="GO:0006260">
    <property type="term" value="P:DNA replication"/>
    <property type="evidence" value="ECO:0007669"/>
    <property type="project" value="TreeGrafter"/>
</dbReference>
<dbReference type="InterPro" id="IPR027417">
    <property type="entry name" value="P-loop_NTPase"/>
</dbReference>
<accession>A0A2X0NX14</accession>
<dbReference type="Pfam" id="PF21530">
    <property type="entry name" value="Pif1_2B_dom"/>
    <property type="match status" value="1"/>
</dbReference>
<dbReference type="SUPFAM" id="SSF52540">
    <property type="entry name" value="P-loop containing nucleoside triphosphate hydrolases"/>
    <property type="match status" value="1"/>
</dbReference>
<reference evidence="2 4" key="1">
    <citation type="submission" date="2016-11" db="EMBL/GenBank/DDBJ databases">
        <authorList>
            <person name="Jaros S."/>
            <person name="Januszkiewicz K."/>
            <person name="Wedrychowicz H."/>
        </authorList>
    </citation>
    <scope>NUCLEOTIDE SEQUENCE [LARGE SCALE GENOMIC DNA]</scope>
</reference>
<name>A0A2X0NX14_9BASI</name>
<evidence type="ECO:0000313" key="4">
    <source>
        <dbReference type="Proteomes" id="UP000249464"/>
    </source>
</evidence>
<keyword evidence="4" id="KW-1185">Reference proteome</keyword>
<dbReference type="GO" id="GO:0005657">
    <property type="term" value="C:replication fork"/>
    <property type="evidence" value="ECO:0007669"/>
    <property type="project" value="TreeGrafter"/>
</dbReference>
<dbReference type="AlphaFoldDB" id="A0A2X0NX14"/>
<protein>
    <submittedName>
        <fullName evidence="2">BQ5605_C015g07716 protein</fullName>
    </submittedName>
    <submittedName>
        <fullName evidence="3">BQ5605_C136g13398 protein</fullName>
    </submittedName>
</protein>
<organism evidence="2 4">
    <name type="scientific">Microbotryum silenes-dioicae</name>
    <dbReference type="NCBI Taxonomy" id="796604"/>
    <lineage>
        <taxon>Eukaryota</taxon>
        <taxon>Fungi</taxon>
        <taxon>Dikarya</taxon>
        <taxon>Basidiomycota</taxon>
        <taxon>Pucciniomycotina</taxon>
        <taxon>Microbotryomycetes</taxon>
        <taxon>Microbotryales</taxon>
        <taxon>Microbotryaceae</taxon>
        <taxon>Microbotryum</taxon>
    </lineage>
</organism>
<evidence type="ECO:0000259" key="1">
    <source>
        <dbReference type="Pfam" id="PF21530"/>
    </source>
</evidence>
<feature type="domain" description="DNA helicase Pif1-like 2B" evidence="1">
    <location>
        <begin position="5"/>
        <end position="29"/>
    </location>
</feature>
<evidence type="ECO:0000313" key="2">
    <source>
        <dbReference type="EMBL" id="SGY17227.1"/>
    </source>
</evidence>
<proteinExistence type="predicted"/>
<sequence length="154" mass="16678">MKVVCTAILLRNMDPGTGLCNGTRLLLIYLQSRVLEAIILTGNHAGQTILLPRITLKNASSADLPLTLYQTQSPIRLAMAITINKSQGQSLGHVGVCLETPVFSHGQLYIALSQASNVDGVKVFLPPTTGTQQDHASHNVTDNIVFRRIFDLMA</sequence>
<dbReference type="PANTHER" id="PTHR23274">
    <property type="entry name" value="DNA HELICASE-RELATED"/>
    <property type="match status" value="1"/>
</dbReference>
<dbReference type="Proteomes" id="UP000249464">
    <property type="component" value="Unassembled WGS sequence"/>
</dbReference>
<dbReference type="EMBL" id="FQNC01000015">
    <property type="protein sequence ID" value="SGY17227.1"/>
    <property type="molecule type" value="Genomic_DNA"/>
</dbReference>
<dbReference type="InterPro" id="IPR049163">
    <property type="entry name" value="Pif1-like_2B_dom"/>
</dbReference>